<reference evidence="1 2" key="1">
    <citation type="submission" date="2018-04" db="EMBL/GenBank/DDBJ databases">
        <authorList>
            <person name="Vogel A."/>
        </authorList>
    </citation>
    <scope>NUCLEOTIDE SEQUENCE [LARGE SCALE GENOMIC DNA]</scope>
</reference>
<keyword evidence="2" id="KW-1185">Reference proteome</keyword>
<sequence>MNEEISAVSFPIDSFVDVSTQGNIPVRYGYVSVVFTAWVVPGDALALLAEFGDFFIDGSRILILEMSSLLWGNSFSEIVVDSPPPNRMPAMNPNLLHM</sequence>
<organism evidence="1 2">
    <name type="scientific">Cuscuta campestris</name>
    <dbReference type="NCBI Taxonomy" id="132261"/>
    <lineage>
        <taxon>Eukaryota</taxon>
        <taxon>Viridiplantae</taxon>
        <taxon>Streptophyta</taxon>
        <taxon>Embryophyta</taxon>
        <taxon>Tracheophyta</taxon>
        <taxon>Spermatophyta</taxon>
        <taxon>Magnoliopsida</taxon>
        <taxon>eudicotyledons</taxon>
        <taxon>Gunneridae</taxon>
        <taxon>Pentapetalae</taxon>
        <taxon>asterids</taxon>
        <taxon>lamiids</taxon>
        <taxon>Solanales</taxon>
        <taxon>Convolvulaceae</taxon>
        <taxon>Cuscuteae</taxon>
        <taxon>Cuscuta</taxon>
        <taxon>Cuscuta subgen. Grammica</taxon>
        <taxon>Cuscuta sect. Cleistogrammica</taxon>
    </lineage>
</organism>
<dbReference type="EMBL" id="OOIL02001001">
    <property type="protein sequence ID" value="VFQ71287.1"/>
    <property type="molecule type" value="Genomic_DNA"/>
</dbReference>
<evidence type="ECO:0000313" key="1">
    <source>
        <dbReference type="EMBL" id="VFQ71287.1"/>
    </source>
</evidence>
<name>A0A484L4M4_9ASTE</name>
<dbReference type="Proteomes" id="UP000595140">
    <property type="component" value="Unassembled WGS sequence"/>
</dbReference>
<gene>
    <name evidence="1" type="ORF">CCAM_LOCUS13063</name>
</gene>
<proteinExistence type="predicted"/>
<protein>
    <submittedName>
        <fullName evidence="1">Uncharacterized protein</fullName>
    </submittedName>
</protein>
<dbReference type="AlphaFoldDB" id="A0A484L4M4"/>
<evidence type="ECO:0000313" key="2">
    <source>
        <dbReference type="Proteomes" id="UP000595140"/>
    </source>
</evidence>
<accession>A0A484L4M4</accession>